<reference evidence="1 2" key="1">
    <citation type="submission" date="2023-02" db="EMBL/GenBank/DDBJ databases">
        <authorList>
            <person name="Maleckis M."/>
        </authorList>
    </citation>
    <scope>NUCLEOTIDE SEQUENCE [LARGE SCALE GENOMIC DNA]</scope>
    <source>
        <strain evidence="1 2">P8-A2</strain>
    </source>
</reference>
<dbReference type="RefSeq" id="WP_164331493.1">
    <property type="nucleotide sequence ID" value="NZ_JARAKF010000001.1"/>
</dbReference>
<protein>
    <submittedName>
        <fullName evidence="1">Uncharacterized protein</fullName>
    </submittedName>
</protein>
<name>A0ABU3V3C7_9ACTN</name>
<evidence type="ECO:0000313" key="1">
    <source>
        <dbReference type="EMBL" id="MDU9000697.1"/>
    </source>
</evidence>
<comment type="caution">
    <text evidence="1">The sequence shown here is derived from an EMBL/GenBank/DDBJ whole genome shotgun (WGS) entry which is preliminary data.</text>
</comment>
<proteinExistence type="predicted"/>
<dbReference type="EMBL" id="JARAKF010000001">
    <property type="protein sequence ID" value="MDU9000697.1"/>
    <property type="molecule type" value="Genomic_DNA"/>
</dbReference>
<gene>
    <name evidence="1" type="ORF">PU648_52060</name>
</gene>
<sequence length="54" mass="5708">MPLDLSEAKFHCRFMPGRSMGGAEPKLTQAKRASVVVGDVSSVINAKPGFGDDT</sequence>
<dbReference type="Proteomes" id="UP001257627">
    <property type="component" value="Unassembled WGS sequence"/>
</dbReference>
<accession>A0ABU3V3C7</accession>
<organism evidence="1 2">
    <name type="scientific">Streptomyces mirabilis</name>
    <dbReference type="NCBI Taxonomy" id="68239"/>
    <lineage>
        <taxon>Bacteria</taxon>
        <taxon>Bacillati</taxon>
        <taxon>Actinomycetota</taxon>
        <taxon>Actinomycetes</taxon>
        <taxon>Kitasatosporales</taxon>
        <taxon>Streptomycetaceae</taxon>
        <taxon>Streptomyces</taxon>
    </lineage>
</organism>
<evidence type="ECO:0000313" key="2">
    <source>
        <dbReference type="Proteomes" id="UP001257627"/>
    </source>
</evidence>
<keyword evidence="2" id="KW-1185">Reference proteome</keyword>